<evidence type="ECO:0000313" key="2">
    <source>
        <dbReference type="Proteomes" id="UP001500280"/>
    </source>
</evidence>
<evidence type="ECO:0000313" key="1">
    <source>
        <dbReference type="EMBL" id="GAA1710987.1"/>
    </source>
</evidence>
<dbReference type="EMBL" id="BAAANF010000022">
    <property type="protein sequence ID" value="GAA1710987.1"/>
    <property type="molecule type" value="Genomic_DNA"/>
</dbReference>
<reference evidence="2" key="1">
    <citation type="journal article" date="2019" name="Int. J. Syst. Evol. Microbiol.">
        <title>The Global Catalogue of Microorganisms (GCM) 10K type strain sequencing project: providing services to taxonomists for standard genome sequencing and annotation.</title>
        <authorList>
            <consortium name="The Broad Institute Genomics Platform"/>
            <consortium name="The Broad Institute Genome Sequencing Center for Infectious Disease"/>
            <person name="Wu L."/>
            <person name="Ma J."/>
        </authorList>
    </citation>
    <scope>NUCLEOTIDE SEQUENCE [LARGE SCALE GENOMIC DNA]</scope>
    <source>
        <strain evidence="2">JCM 14307</strain>
    </source>
</reference>
<organism evidence="1 2">
    <name type="scientific">Kribbella yunnanensis</name>
    <dbReference type="NCBI Taxonomy" id="190194"/>
    <lineage>
        <taxon>Bacteria</taxon>
        <taxon>Bacillati</taxon>
        <taxon>Actinomycetota</taxon>
        <taxon>Actinomycetes</taxon>
        <taxon>Propionibacteriales</taxon>
        <taxon>Kribbellaceae</taxon>
        <taxon>Kribbella</taxon>
    </lineage>
</organism>
<gene>
    <name evidence="1" type="ORF">GCM10009745_68800</name>
</gene>
<comment type="caution">
    <text evidence="1">The sequence shown here is derived from an EMBL/GenBank/DDBJ whole genome shotgun (WGS) entry which is preliminary data.</text>
</comment>
<name>A0ABP4USW9_9ACTN</name>
<protein>
    <submittedName>
        <fullName evidence="1">Uncharacterized protein</fullName>
    </submittedName>
</protein>
<accession>A0ABP4USW9</accession>
<dbReference type="Pfam" id="PF24387">
    <property type="entry name" value="AEP-like"/>
    <property type="match status" value="1"/>
</dbReference>
<keyword evidence="2" id="KW-1185">Reference proteome</keyword>
<dbReference type="Proteomes" id="UP001500280">
    <property type="component" value="Unassembled WGS sequence"/>
</dbReference>
<dbReference type="InterPro" id="IPR056250">
    <property type="entry name" value="AEP-like"/>
</dbReference>
<sequence>MRVPRAGKMQSRLRDPEDFAELLDHTMRLREELSAPFWDSLMLACERSSGGLPAEVATAATFHQDPAVSDDDRHVVNSALPAWLRGKVEKAVDDERILAVSSRVLLTDGESAHIPMLDFAARVQNEGSEASILAVCSTLPFDAKVLMSGRSFHYYGKALLSGREHQEFLGRSLLFAPIVDHRWIAHQLMMGYTALRISAGRDGLLPRYIGEHKREA</sequence>
<proteinExistence type="predicted"/>